<accession>A0A1I0NHI2</accession>
<dbReference type="STRING" id="1202768.SAMN05216285_1745"/>
<feature type="region of interest" description="Disordered" evidence="1">
    <location>
        <begin position="132"/>
        <end position="191"/>
    </location>
</feature>
<feature type="compositionally biased region" description="Acidic residues" evidence="1">
    <location>
        <begin position="9"/>
        <end position="24"/>
    </location>
</feature>
<dbReference type="OrthoDB" id="330633at2157"/>
<dbReference type="RefSeq" id="WP_049989075.1">
    <property type="nucleotide sequence ID" value="NZ_FOIS01000002.1"/>
</dbReference>
<feature type="region of interest" description="Disordered" evidence="1">
    <location>
        <begin position="1"/>
        <end position="62"/>
    </location>
</feature>
<feature type="compositionally biased region" description="Polar residues" evidence="1">
    <location>
        <begin position="176"/>
        <end position="185"/>
    </location>
</feature>
<gene>
    <name evidence="4" type="ORF">SAMN05216285_1745</name>
</gene>
<dbReference type="Proteomes" id="UP000183275">
    <property type="component" value="Unassembled WGS sequence"/>
</dbReference>
<evidence type="ECO:0000256" key="2">
    <source>
        <dbReference type="SAM" id="Phobius"/>
    </source>
</evidence>
<reference evidence="5" key="1">
    <citation type="submission" date="2016-10" db="EMBL/GenBank/DDBJ databases">
        <authorList>
            <person name="Varghese N."/>
        </authorList>
    </citation>
    <scope>NUCLEOTIDE SEQUENCE [LARGE SCALE GENOMIC DNA]</scope>
    <source>
        <strain evidence="5">CGMCC 1.12284</strain>
    </source>
</reference>
<feature type="transmembrane region" description="Helical" evidence="2">
    <location>
        <begin position="109"/>
        <end position="127"/>
    </location>
</feature>
<dbReference type="eggNOG" id="arCOG06289">
    <property type="taxonomic scope" value="Archaea"/>
</dbReference>
<feature type="compositionally biased region" description="Acidic residues" evidence="1">
    <location>
        <begin position="39"/>
        <end position="53"/>
    </location>
</feature>
<feature type="domain" description="DUF7322" evidence="3">
    <location>
        <begin position="69"/>
        <end position="129"/>
    </location>
</feature>
<keyword evidence="2" id="KW-0472">Membrane</keyword>
<keyword evidence="5" id="KW-1185">Reference proteome</keyword>
<dbReference type="InterPro" id="IPR055746">
    <property type="entry name" value="DUF7322"/>
</dbReference>
<evidence type="ECO:0000256" key="1">
    <source>
        <dbReference type="SAM" id="MobiDB-lite"/>
    </source>
</evidence>
<evidence type="ECO:0000313" key="5">
    <source>
        <dbReference type="Proteomes" id="UP000183275"/>
    </source>
</evidence>
<proteinExistence type="predicted"/>
<dbReference type="AlphaFoldDB" id="A0A1I0NHI2"/>
<organism evidence="4 5">
    <name type="scientific">Natrinema salifodinae</name>
    <dbReference type="NCBI Taxonomy" id="1202768"/>
    <lineage>
        <taxon>Archaea</taxon>
        <taxon>Methanobacteriati</taxon>
        <taxon>Methanobacteriota</taxon>
        <taxon>Stenosarchaea group</taxon>
        <taxon>Halobacteria</taxon>
        <taxon>Halobacteriales</taxon>
        <taxon>Natrialbaceae</taxon>
        <taxon>Natrinema</taxon>
    </lineage>
</organism>
<sequence length="191" mass="19885">MVFDRTENEPEEWDPEADLNDPDSDSLTIPRVSIGNENDPVDGEGSGDDDDPGDPTNAIDVPSVSTAETDVPADLLQTFWALVLVINAAVLAVSLGILFFVFEGETRRSGLLVGGGLVLLGFAVRRYRQFRAPDDGSAPNGSDDAAGGDGSDTPGASDAPDTPTTTPAANGGETTSGDVSQQHLPDQNDRS</sequence>
<feature type="transmembrane region" description="Helical" evidence="2">
    <location>
        <begin position="79"/>
        <end position="102"/>
    </location>
</feature>
<dbReference type="EMBL" id="FOIS01000002">
    <property type="protein sequence ID" value="SEW00939.1"/>
    <property type="molecule type" value="Genomic_DNA"/>
</dbReference>
<name>A0A1I0NHI2_9EURY</name>
<evidence type="ECO:0000259" key="3">
    <source>
        <dbReference type="Pfam" id="PF24008"/>
    </source>
</evidence>
<evidence type="ECO:0000313" key="4">
    <source>
        <dbReference type="EMBL" id="SEW00939.1"/>
    </source>
</evidence>
<keyword evidence="2" id="KW-0812">Transmembrane</keyword>
<dbReference type="Pfam" id="PF24008">
    <property type="entry name" value="DUF7322"/>
    <property type="match status" value="1"/>
</dbReference>
<feature type="compositionally biased region" description="Low complexity" evidence="1">
    <location>
        <begin position="135"/>
        <end position="175"/>
    </location>
</feature>
<keyword evidence="2" id="KW-1133">Transmembrane helix</keyword>
<protein>
    <recommendedName>
        <fullName evidence="3">DUF7322 domain-containing protein</fullName>
    </recommendedName>
</protein>